<feature type="compositionally biased region" description="Basic and acidic residues" evidence="1">
    <location>
        <begin position="50"/>
        <end position="67"/>
    </location>
</feature>
<feature type="compositionally biased region" description="Basic residues" evidence="1">
    <location>
        <begin position="389"/>
        <end position="402"/>
    </location>
</feature>
<accession>Q3JHR7</accession>
<dbReference type="Proteomes" id="UP000002700">
    <property type="component" value="Chromosome II"/>
</dbReference>
<feature type="compositionally biased region" description="Low complexity" evidence="1">
    <location>
        <begin position="868"/>
        <end position="883"/>
    </location>
</feature>
<feature type="region of interest" description="Disordered" evidence="1">
    <location>
        <begin position="812"/>
        <end position="911"/>
    </location>
</feature>
<feature type="compositionally biased region" description="Low complexity" evidence="1">
    <location>
        <begin position="832"/>
        <end position="847"/>
    </location>
</feature>
<reference evidence="2 3" key="1">
    <citation type="submission" date="2005-09" db="EMBL/GenBank/DDBJ databases">
        <authorList>
            <person name="Woods D.E."/>
            <person name="Nierman W.C."/>
        </authorList>
    </citation>
    <scope>NUCLEOTIDE SEQUENCE [LARGE SCALE GENOMIC DNA]</scope>
    <source>
        <strain evidence="2 3">1710b</strain>
    </source>
</reference>
<feature type="compositionally biased region" description="Basic and acidic residues" evidence="1">
    <location>
        <begin position="403"/>
        <end position="412"/>
    </location>
</feature>
<dbReference type="EMBL" id="CP000125">
    <property type="protein sequence ID" value="ABA51334.1"/>
    <property type="molecule type" value="Genomic_DNA"/>
</dbReference>
<dbReference type="EnsemblBacteria" id="ABA51334">
    <property type="protein sequence ID" value="ABA51334"/>
    <property type="gene ID" value="BURPS1710b_A1730"/>
</dbReference>
<evidence type="ECO:0000313" key="2">
    <source>
        <dbReference type="EMBL" id="ABA51334.1"/>
    </source>
</evidence>
<protein>
    <submittedName>
        <fullName evidence="2">Uncharacterized protein</fullName>
    </submittedName>
</protein>
<feature type="region of interest" description="Disordered" evidence="1">
    <location>
        <begin position="273"/>
        <end position="420"/>
    </location>
</feature>
<dbReference type="HOGENOM" id="CLU_319043_0_0_4"/>
<feature type="compositionally biased region" description="Basic residues" evidence="1">
    <location>
        <begin position="286"/>
        <end position="307"/>
    </location>
</feature>
<gene>
    <name evidence="2" type="ordered locus">BURPS1710b_A1730</name>
</gene>
<dbReference type="AlphaFoldDB" id="Q3JHR7"/>
<feature type="compositionally biased region" description="Basic and acidic residues" evidence="1">
    <location>
        <begin position="379"/>
        <end position="388"/>
    </location>
</feature>
<sequence>MPRGRGRSARGRHARRARIVGLRDHARRGAICGERAQHVRRHVARVAIGRPHEPRVAGPDRRGDARRLRGPRRVARAESRAVRRPARRRAGESRRRRHARQLAHGDDAQHMGADGRVLRHARDARRVRGRRYVRARARDRRGKLLDRSGHQLLPSPHPRLDAARRFGRGGAALPEFERGQHVGRKQQRHDVHRAALRHGRADRARHGAVRRLFRERDPVERRRLLRLHVMDLQLRRPDRRAAAHRDRIAGVRGERRRGRTTHARRAARYRLGQHRRDAARPEARRPAVHHAGRSARIGQRCRRLPARARRDVDGQTLERSAGRAGRRALCARPARPAGLTARRGSREVPAARRSRDAEPVDDHRQPLRGPRVPAVRRLVSKEPVERAADRRRRRRAARPRARAVRDRADRERRARRHAHPRVTACERVGAAGLADDLSAIGRHAVVRARRHRAIAARGIPPVRGPPRACAAARRPAETGRRRRGGLPARLARDEVQPCLAAEVLIAPHRLAARSAERRAQLQADVGELPLLGREIGIHDEYPELVRGAHAHRITVEHAIETRIAEVIERADRQRIRDPRRIERDRERVRRTPRQAREPRRTFAIARPREVVRREQREAARPQHARELLEDRHPAVVIDRVDAVVAEHDEREALVGERRHVARVHPVHARARMIAPADLDELGRVVDRRVVGADRLQQRHRAPAADADVENRLVAHALGDPCDRRGLARIGPAGGAPISAKRAAAAPDGLIDAVLHETCVHDSPSSPTAPANRRTSLNWLRVSPSARTRLCSSAYIRQDFERLFEAVRAHRFAHRQRRAARDAPRTANEVRTGRPISARARSGRSPRSARAECPARRMRAPRRARSRATRAATPSRVPTRCAPASRRRSAPERSRPGCPRDDAHRAATARLP</sequence>
<feature type="compositionally biased region" description="Basic and acidic residues" evidence="1">
    <location>
        <begin position="274"/>
        <end position="285"/>
    </location>
</feature>
<feature type="region of interest" description="Disordered" evidence="1">
    <location>
        <begin position="49"/>
        <end position="111"/>
    </location>
</feature>
<organism evidence="2 3">
    <name type="scientific">Burkholderia pseudomallei (strain 1710b)</name>
    <dbReference type="NCBI Taxonomy" id="320372"/>
    <lineage>
        <taxon>Bacteria</taxon>
        <taxon>Pseudomonadati</taxon>
        <taxon>Pseudomonadota</taxon>
        <taxon>Betaproteobacteria</taxon>
        <taxon>Burkholderiales</taxon>
        <taxon>Burkholderiaceae</taxon>
        <taxon>Burkholderia</taxon>
        <taxon>pseudomallei group</taxon>
    </lineage>
</organism>
<evidence type="ECO:0000313" key="3">
    <source>
        <dbReference type="Proteomes" id="UP000002700"/>
    </source>
</evidence>
<proteinExistence type="predicted"/>
<feature type="compositionally biased region" description="Basic residues" evidence="1">
    <location>
        <begin position="855"/>
        <end position="867"/>
    </location>
</feature>
<feature type="compositionally biased region" description="Basic and acidic residues" evidence="1">
    <location>
        <begin position="344"/>
        <end position="365"/>
    </location>
</feature>
<feature type="compositionally biased region" description="Basic residues" evidence="1">
    <location>
        <begin position="82"/>
        <end position="101"/>
    </location>
</feature>
<feature type="compositionally biased region" description="Basic and acidic residues" evidence="1">
    <location>
        <begin position="888"/>
        <end position="904"/>
    </location>
</feature>
<name>Q3JHR7_BURP1</name>
<dbReference type="KEGG" id="bpm:BURPS1710b_A1730"/>
<feature type="compositionally biased region" description="Low complexity" evidence="1">
    <location>
        <begin position="327"/>
        <end position="339"/>
    </location>
</feature>
<evidence type="ECO:0000256" key="1">
    <source>
        <dbReference type="SAM" id="MobiDB-lite"/>
    </source>
</evidence>